<evidence type="ECO:0000259" key="2">
    <source>
        <dbReference type="Pfam" id="PF07282"/>
    </source>
</evidence>
<comment type="caution">
    <text evidence="3">The sequence shown here is derived from an EMBL/GenBank/DDBJ whole genome shotgun (WGS) entry which is preliminary data.</text>
</comment>
<gene>
    <name evidence="3" type="ORF">DWZ11_08340</name>
</gene>
<dbReference type="AlphaFoldDB" id="A0A411ZN25"/>
<evidence type="ECO:0000313" key="3">
    <source>
        <dbReference type="EMBL" id="RGQ04248.1"/>
    </source>
</evidence>
<sequence length="73" mass="8376">EYKAKKVGSVVQKIDRYYPSSQICHVCGTKNPETKNLAIREWICAKCKTSHDRDRNAAINIWKVGASTFFEEI</sequence>
<reference evidence="3 4" key="1">
    <citation type="submission" date="2018-08" db="EMBL/GenBank/DDBJ databases">
        <title>A genome reference for cultivated species of the human gut microbiota.</title>
        <authorList>
            <person name="Zou Y."/>
            <person name="Xue W."/>
            <person name="Luo G."/>
        </authorList>
    </citation>
    <scope>NUCLEOTIDE SEQUENCE [LARGE SCALE GENOMIC DNA]</scope>
    <source>
        <strain evidence="3 4">AF29-2</strain>
    </source>
</reference>
<dbReference type="Pfam" id="PF07282">
    <property type="entry name" value="Cas12f1-like_TNB"/>
    <property type="match status" value="1"/>
</dbReference>
<evidence type="ECO:0000256" key="1">
    <source>
        <dbReference type="ARBA" id="ARBA00023125"/>
    </source>
</evidence>
<keyword evidence="1" id="KW-0238">DNA-binding</keyword>
<name>A0A411ZN25_9FIRM</name>
<dbReference type="Proteomes" id="UP000284662">
    <property type="component" value="Unassembled WGS sequence"/>
</dbReference>
<feature type="non-terminal residue" evidence="3">
    <location>
        <position position="1"/>
    </location>
</feature>
<protein>
    <submittedName>
        <fullName evidence="3">Transposase</fullName>
    </submittedName>
</protein>
<dbReference type="RefSeq" id="WP_147329848.1">
    <property type="nucleotide sequence ID" value="NZ_QRST01000016.1"/>
</dbReference>
<dbReference type="InterPro" id="IPR010095">
    <property type="entry name" value="Cas12f1-like_TNB"/>
</dbReference>
<organism evidence="3 4">
    <name type="scientific">Megamonas rupellensis</name>
    <dbReference type="NCBI Taxonomy" id="491921"/>
    <lineage>
        <taxon>Bacteria</taxon>
        <taxon>Bacillati</taxon>
        <taxon>Bacillota</taxon>
        <taxon>Negativicutes</taxon>
        <taxon>Selenomonadales</taxon>
        <taxon>Selenomonadaceae</taxon>
        <taxon>Megamonas</taxon>
    </lineage>
</organism>
<feature type="domain" description="Cas12f1-like TNB" evidence="2">
    <location>
        <begin position="1"/>
        <end position="61"/>
    </location>
</feature>
<accession>A0A411ZN25</accession>
<dbReference type="EMBL" id="QRST01000016">
    <property type="protein sequence ID" value="RGQ04248.1"/>
    <property type="molecule type" value="Genomic_DNA"/>
</dbReference>
<evidence type="ECO:0000313" key="4">
    <source>
        <dbReference type="Proteomes" id="UP000284662"/>
    </source>
</evidence>
<dbReference type="GO" id="GO:0003677">
    <property type="term" value="F:DNA binding"/>
    <property type="evidence" value="ECO:0007669"/>
    <property type="project" value="UniProtKB-KW"/>
</dbReference>
<proteinExistence type="predicted"/>